<feature type="region of interest" description="Disordered" evidence="1">
    <location>
        <begin position="1"/>
        <end position="20"/>
    </location>
</feature>
<name>A0A401WG40_STREY</name>
<reference evidence="3 4" key="1">
    <citation type="submission" date="2018-11" db="EMBL/GenBank/DDBJ databases">
        <title>Whole genome sequence of Streptomyces paromomycinus NBRC 15454(T).</title>
        <authorList>
            <person name="Komaki H."/>
            <person name="Tamura T."/>
        </authorList>
    </citation>
    <scope>NUCLEOTIDE SEQUENCE [LARGE SCALE GENOMIC DNA]</scope>
    <source>
        <strain evidence="3 4">NBRC 15454</strain>
    </source>
</reference>
<feature type="domain" description="OAA-family lectin sugar binding" evidence="2">
    <location>
        <begin position="31"/>
        <end position="117"/>
    </location>
</feature>
<evidence type="ECO:0000313" key="3">
    <source>
        <dbReference type="EMBL" id="GCD48287.1"/>
    </source>
</evidence>
<gene>
    <name evidence="3" type="ORF">GKJPGBOP_08084</name>
</gene>
<evidence type="ECO:0000259" key="2">
    <source>
        <dbReference type="Pfam" id="PF17882"/>
    </source>
</evidence>
<organism evidence="3 4">
    <name type="scientific">Streptomyces paromomycinus</name>
    <name type="common">Streptomyces rimosus subsp. paromomycinus</name>
    <dbReference type="NCBI Taxonomy" id="92743"/>
    <lineage>
        <taxon>Bacteria</taxon>
        <taxon>Bacillati</taxon>
        <taxon>Actinomycetota</taxon>
        <taxon>Actinomycetes</taxon>
        <taxon>Kitasatosporales</taxon>
        <taxon>Streptomycetaceae</taxon>
        <taxon>Streptomyces</taxon>
    </lineage>
</organism>
<accession>A0A401WG40</accession>
<dbReference type="EMBL" id="BHZD01000001">
    <property type="protein sequence ID" value="GCD48287.1"/>
    <property type="molecule type" value="Genomic_DNA"/>
</dbReference>
<keyword evidence="4" id="KW-1185">Reference proteome</keyword>
<dbReference type="InterPro" id="IPR040964">
    <property type="entry name" value="SBD"/>
</dbReference>
<dbReference type="Proteomes" id="UP000286746">
    <property type="component" value="Unassembled WGS sequence"/>
</dbReference>
<comment type="caution">
    <text evidence="3">The sequence shown here is derived from an EMBL/GenBank/DDBJ whole genome shotgun (WGS) entry which is preliminary data.</text>
</comment>
<sequence>MRCPGLSGTGPARFRTPRRTPLRTVKAFAAAYNTGSGTGGGGRQPDEPLSVSTTSRGEVVPESGGPAEGATVTWSSPDGGNGSVTFFGKVTFFDNGTRFEGAAQFPGEAPVGCRGRLAN</sequence>
<feature type="region of interest" description="Disordered" evidence="1">
    <location>
        <begin position="32"/>
        <end position="80"/>
    </location>
</feature>
<dbReference type="Pfam" id="PF17882">
    <property type="entry name" value="SBD"/>
    <property type="match status" value="1"/>
</dbReference>
<proteinExistence type="predicted"/>
<protein>
    <recommendedName>
        <fullName evidence="2">OAA-family lectin sugar binding domain-containing protein</fullName>
    </recommendedName>
</protein>
<dbReference type="AlphaFoldDB" id="A0A401WG40"/>
<evidence type="ECO:0000256" key="1">
    <source>
        <dbReference type="SAM" id="MobiDB-lite"/>
    </source>
</evidence>
<evidence type="ECO:0000313" key="4">
    <source>
        <dbReference type="Proteomes" id="UP000286746"/>
    </source>
</evidence>